<dbReference type="InterPro" id="IPR002781">
    <property type="entry name" value="TM_pro_TauE-like"/>
</dbReference>
<organism evidence="9 10">
    <name type="scientific">Cetobacterium ceti</name>
    <dbReference type="NCBI Taxonomy" id="180163"/>
    <lineage>
        <taxon>Bacteria</taxon>
        <taxon>Fusobacteriati</taxon>
        <taxon>Fusobacteriota</taxon>
        <taxon>Fusobacteriia</taxon>
        <taxon>Fusobacteriales</taxon>
        <taxon>Fusobacteriaceae</taxon>
        <taxon>Cetobacterium</taxon>
    </lineage>
</organism>
<evidence type="ECO:0000256" key="5">
    <source>
        <dbReference type="ARBA" id="ARBA00022692"/>
    </source>
</evidence>
<name>A0A1T4K7H7_9FUSO</name>
<feature type="transmembrane region" description="Helical" evidence="8">
    <location>
        <begin position="84"/>
        <end position="114"/>
    </location>
</feature>
<evidence type="ECO:0000256" key="2">
    <source>
        <dbReference type="ARBA" id="ARBA00009142"/>
    </source>
</evidence>
<proteinExistence type="inferred from homology"/>
<evidence type="ECO:0000256" key="4">
    <source>
        <dbReference type="ARBA" id="ARBA00022475"/>
    </source>
</evidence>
<evidence type="ECO:0000313" key="10">
    <source>
        <dbReference type="Proteomes" id="UP000191153"/>
    </source>
</evidence>
<keyword evidence="10" id="KW-1185">Reference proteome</keyword>
<feature type="transmembrane region" description="Helical" evidence="8">
    <location>
        <begin position="165"/>
        <end position="182"/>
    </location>
</feature>
<feature type="transmembrane region" description="Helical" evidence="8">
    <location>
        <begin position="194"/>
        <end position="216"/>
    </location>
</feature>
<feature type="transmembrane region" description="Helical" evidence="8">
    <location>
        <begin position="12"/>
        <end position="34"/>
    </location>
</feature>
<evidence type="ECO:0000313" key="9">
    <source>
        <dbReference type="EMBL" id="SJZ38297.1"/>
    </source>
</evidence>
<keyword evidence="5 8" id="KW-0812">Transmembrane</keyword>
<keyword evidence="4 8" id="KW-1003">Cell membrane</keyword>
<dbReference type="PANTHER" id="PTHR30269">
    <property type="entry name" value="TRANSMEMBRANE PROTEIN YFCA"/>
    <property type="match status" value="1"/>
</dbReference>
<protein>
    <recommendedName>
        <fullName evidence="8">Probable membrane transporter protein</fullName>
    </recommendedName>
</protein>
<dbReference type="STRING" id="180163.SAMN02745174_00365"/>
<keyword evidence="7 8" id="KW-0472">Membrane</keyword>
<feature type="transmembrane region" description="Helical" evidence="8">
    <location>
        <begin position="46"/>
        <end position="63"/>
    </location>
</feature>
<dbReference type="Proteomes" id="UP000191153">
    <property type="component" value="Unassembled WGS sequence"/>
</dbReference>
<reference evidence="9 10" key="1">
    <citation type="submission" date="2017-02" db="EMBL/GenBank/DDBJ databases">
        <authorList>
            <person name="Peterson S.W."/>
        </authorList>
    </citation>
    <scope>NUCLEOTIDE SEQUENCE [LARGE SCALE GENOMIC DNA]</scope>
    <source>
        <strain evidence="9 10">ATCC 700028</strain>
    </source>
</reference>
<dbReference type="InterPro" id="IPR052017">
    <property type="entry name" value="TSUP"/>
</dbReference>
<accession>A0A1T4K7H7</accession>
<dbReference type="AlphaFoldDB" id="A0A1T4K7H7"/>
<dbReference type="PANTHER" id="PTHR30269:SF37">
    <property type="entry name" value="MEMBRANE TRANSPORTER PROTEIN"/>
    <property type="match status" value="1"/>
</dbReference>
<dbReference type="Pfam" id="PF01925">
    <property type="entry name" value="TauE"/>
    <property type="match status" value="1"/>
</dbReference>
<gene>
    <name evidence="9" type="ORF">SAMN02745174_00365</name>
</gene>
<dbReference type="OrthoDB" id="7843147at2"/>
<comment type="similarity">
    <text evidence="2 8">Belongs to the 4-toluene sulfonate uptake permease (TSUP) (TC 2.A.102) family.</text>
</comment>
<feature type="transmembrane region" description="Helical" evidence="8">
    <location>
        <begin position="129"/>
        <end position="153"/>
    </location>
</feature>
<evidence type="ECO:0000256" key="1">
    <source>
        <dbReference type="ARBA" id="ARBA00004651"/>
    </source>
</evidence>
<evidence type="ECO:0000256" key="6">
    <source>
        <dbReference type="ARBA" id="ARBA00022989"/>
    </source>
</evidence>
<sequence>MEEIFLSNNIFFSIGILIANIIQGLTGFAGSLLAMPPSIHFQGLETAKVAVNTYGLISSLIIFSKHYKEINWKEAKKLLSLMSIGLIAGIYLSTVVASILLLKIYAGFIILIAFKEMFYKGDLDFNDTVLIGIVLLAGLFQGMFVSGGPLLIIYIAKKFHEKNQIRGTLCFIWIFLNGYMMLNQYLTGQFTQHNIIVTLLGLPGVFLGVAIGGYLAKILSKEKFLKIVYVLLSISGMSLLV</sequence>
<comment type="subcellular location">
    <subcellularLocation>
        <location evidence="1 8">Cell membrane</location>
        <topology evidence="1 8">Multi-pass membrane protein</topology>
    </subcellularLocation>
</comment>
<dbReference type="GO" id="GO:0005886">
    <property type="term" value="C:plasma membrane"/>
    <property type="evidence" value="ECO:0007669"/>
    <property type="project" value="UniProtKB-SubCell"/>
</dbReference>
<dbReference type="RefSeq" id="WP_078692901.1">
    <property type="nucleotide sequence ID" value="NZ_FUWX01000004.1"/>
</dbReference>
<keyword evidence="3" id="KW-0813">Transport</keyword>
<keyword evidence="6 8" id="KW-1133">Transmembrane helix</keyword>
<dbReference type="EMBL" id="FUWX01000004">
    <property type="protein sequence ID" value="SJZ38297.1"/>
    <property type="molecule type" value="Genomic_DNA"/>
</dbReference>
<evidence type="ECO:0000256" key="8">
    <source>
        <dbReference type="RuleBase" id="RU363041"/>
    </source>
</evidence>
<evidence type="ECO:0000256" key="3">
    <source>
        <dbReference type="ARBA" id="ARBA00022448"/>
    </source>
</evidence>
<evidence type="ECO:0000256" key="7">
    <source>
        <dbReference type="ARBA" id="ARBA00023136"/>
    </source>
</evidence>